<feature type="domain" description="Soluble ligand binding" evidence="5">
    <location>
        <begin position="132"/>
        <end position="166"/>
    </location>
</feature>
<keyword evidence="8" id="KW-1185">Reference proteome</keyword>
<evidence type="ECO:0000313" key="8">
    <source>
        <dbReference type="Proteomes" id="UP000477849"/>
    </source>
</evidence>
<evidence type="ECO:0000259" key="5">
    <source>
        <dbReference type="Pfam" id="PF10531"/>
    </source>
</evidence>
<keyword evidence="1 3" id="KW-0732">Signal</keyword>
<dbReference type="PANTHER" id="PTHR33619">
    <property type="entry name" value="POLYSACCHARIDE EXPORT PROTEIN GFCE-RELATED"/>
    <property type="match status" value="1"/>
</dbReference>
<feature type="domain" description="Polysaccharide export protein N-terminal" evidence="4">
    <location>
        <begin position="41"/>
        <end position="127"/>
    </location>
</feature>
<keyword evidence="7" id="KW-0762">Sugar transport</keyword>
<reference evidence="7 8" key="1">
    <citation type="submission" date="2020-02" db="EMBL/GenBank/DDBJ databases">
        <title>Genome sequence of the type strain CCBAU10050 of Rhizobium daejeonense.</title>
        <authorList>
            <person name="Gao J."/>
            <person name="Sun J."/>
        </authorList>
    </citation>
    <scope>NUCLEOTIDE SEQUENCE [LARGE SCALE GENOMIC DNA]</scope>
    <source>
        <strain evidence="7 8">CCBAU10050</strain>
    </source>
</reference>
<dbReference type="Pfam" id="PF25994">
    <property type="entry name" value="HH_AprE"/>
    <property type="match status" value="1"/>
</dbReference>
<evidence type="ECO:0000313" key="7">
    <source>
        <dbReference type="EMBL" id="NGO66277.1"/>
    </source>
</evidence>
<dbReference type="Gene3D" id="3.10.560.10">
    <property type="entry name" value="Outer membrane lipoprotein wza domain like"/>
    <property type="match status" value="1"/>
</dbReference>
<comment type="caution">
    <text evidence="7">The sequence shown here is derived from an EMBL/GenBank/DDBJ whole genome shotgun (WGS) entry which is preliminary data.</text>
</comment>
<dbReference type="AlphaFoldDB" id="A0A6M1S9W7"/>
<name>A0A6M1S9W7_9HYPH</name>
<evidence type="ECO:0000259" key="6">
    <source>
        <dbReference type="Pfam" id="PF25994"/>
    </source>
</evidence>
<dbReference type="Gene3D" id="3.30.1950.10">
    <property type="entry name" value="wza like domain"/>
    <property type="match status" value="1"/>
</dbReference>
<dbReference type="InterPro" id="IPR019554">
    <property type="entry name" value="Soluble_ligand-bd"/>
</dbReference>
<proteinExistence type="predicted"/>
<keyword evidence="2" id="KW-0175">Coiled coil</keyword>
<evidence type="ECO:0000256" key="3">
    <source>
        <dbReference type="SAM" id="SignalP"/>
    </source>
</evidence>
<protein>
    <submittedName>
        <fullName evidence="7">Sugar transporter</fullName>
    </submittedName>
</protein>
<dbReference type="InterPro" id="IPR049712">
    <property type="entry name" value="Poly_export"/>
</dbReference>
<dbReference type="InterPro" id="IPR058781">
    <property type="entry name" value="HH_AprE-like"/>
</dbReference>
<gene>
    <name evidence="7" type="ORF">G6N76_21680</name>
</gene>
<dbReference type="InterPro" id="IPR003715">
    <property type="entry name" value="Poly_export_N"/>
</dbReference>
<sequence length="444" mass="48543">MPIVSFGKRQLTSRNRSFLLACALTGLLHVVVSSSGAMAASGDGYRLRPQTKVKVTIVEWVASTGEYKEWTALNGEYSVSPLGTISIPLIGELVVVDDTTTDVADRIARALREKTGLASPPVATVEVMKYPMIYVSGAVDRPGELEFRPGLTVMQAIAMAGGRERRTNPNGSNDLEQIRYAGELNRYDLLLQQLAARRARLAAELKGSPTVDFPPELTNARDQSTGKLITESENSLFVARSQALKRQLDSLNDLQSLLQNEIKVLEEKSVVQERQLKIAQQELASIASLVDTGTLAKSRETSLERIVADLNSGKLDLVVAAMRAKQKVSETQRDAITLKGQYSTDAGRDLQTVEAEIDDTKLKRATTLQLLQASGASLARYNAMKALEIQPMEYWITRRNDVRSPTKVSETATLEPGDVLDVRYDVSAGLAGPLQLSSRPEQSQ</sequence>
<accession>A0A6M1S9W7</accession>
<dbReference type="RefSeq" id="WP_163901409.1">
    <property type="nucleotide sequence ID" value="NZ_CP048427.1"/>
</dbReference>
<organism evidence="7 8">
    <name type="scientific">Rhizobium daejeonense</name>
    <dbReference type="NCBI Taxonomy" id="240521"/>
    <lineage>
        <taxon>Bacteria</taxon>
        <taxon>Pseudomonadati</taxon>
        <taxon>Pseudomonadota</taxon>
        <taxon>Alphaproteobacteria</taxon>
        <taxon>Hyphomicrobiales</taxon>
        <taxon>Rhizobiaceae</taxon>
        <taxon>Rhizobium/Agrobacterium group</taxon>
        <taxon>Rhizobium</taxon>
    </lineage>
</organism>
<dbReference type="Pfam" id="PF10531">
    <property type="entry name" value="SLBB"/>
    <property type="match status" value="1"/>
</dbReference>
<feature type="signal peptide" evidence="3">
    <location>
        <begin position="1"/>
        <end position="39"/>
    </location>
</feature>
<evidence type="ECO:0000259" key="4">
    <source>
        <dbReference type="Pfam" id="PF02563"/>
    </source>
</evidence>
<dbReference type="PANTHER" id="PTHR33619:SF3">
    <property type="entry name" value="POLYSACCHARIDE EXPORT PROTEIN GFCE-RELATED"/>
    <property type="match status" value="1"/>
</dbReference>
<dbReference type="Proteomes" id="UP000477849">
    <property type="component" value="Unassembled WGS sequence"/>
</dbReference>
<keyword evidence="7" id="KW-0813">Transport</keyword>
<evidence type="ECO:0000256" key="1">
    <source>
        <dbReference type="ARBA" id="ARBA00022729"/>
    </source>
</evidence>
<feature type="domain" description="AprE-like long alpha-helical hairpin" evidence="6">
    <location>
        <begin position="184"/>
        <end position="366"/>
    </location>
</feature>
<feature type="chain" id="PRO_5026952066" evidence="3">
    <location>
        <begin position="40"/>
        <end position="444"/>
    </location>
</feature>
<dbReference type="GO" id="GO:0015159">
    <property type="term" value="F:polysaccharide transmembrane transporter activity"/>
    <property type="evidence" value="ECO:0007669"/>
    <property type="project" value="InterPro"/>
</dbReference>
<dbReference type="Pfam" id="PF02563">
    <property type="entry name" value="Poly_export"/>
    <property type="match status" value="1"/>
</dbReference>
<feature type="coiled-coil region" evidence="2">
    <location>
        <begin position="241"/>
        <end position="282"/>
    </location>
</feature>
<evidence type="ECO:0000256" key="2">
    <source>
        <dbReference type="SAM" id="Coils"/>
    </source>
</evidence>
<dbReference type="EMBL" id="JAAKZH010000010">
    <property type="protein sequence ID" value="NGO66277.1"/>
    <property type="molecule type" value="Genomic_DNA"/>
</dbReference>